<name>A0A8T0I8U5_CERPU</name>
<dbReference type="EMBL" id="CM026424">
    <property type="protein sequence ID" value="KAG0580150.1"/>
    <property type="molecule type" value="Genomic_DNA"/>
</dbReference>
<protein>
    <submittedName>
        <fullName evidence="2">Uncharacterized protein</fullName>
    </submittedName>
</protein>
<proteinExistence type="predicted"/>
<gene>
    <name evidence="1" type="ORF">KC19_4G148300</name>
    <name evidence="2" type="ORF">KC19_4G151400</name>
</gene>
<keyword evidence="3" id="KW-1185">Reference proteome</keyword>
<evidence type="ECO:0000313" key="2">
    <source>
        <dbReference type="EMBL" id="KAG0580150.1"/>
    </source>
</evidence>
<organism evidence="2 3">
    <name type="scientific">Ceratodon purpureus</name>
    <name type="common">Fire moss</name>
    <name type="synonym">Dicranum purpureum</name>
    <dbReference type="NCBI Taxonomy" id="3225"/>
    <lineage>
        <taxon>Eukaryota</taxon>
        <taxon>Viridiplantae</taxon>
        <taxon>Streptophyta</taxon>
        <taxon>Embryophyta</taxon>
        <taxon>Bryophyta</taxon>
        <taxon>Bryophytina</taxon>
        <taxon>Bryopsida</taxon>
        <taxon>Dicranidae</taxon>
        <taxon>Pseudoditrichales</taxon>
        <taxon>Ditrichaceae</taxon>
        <taxon>Ceratodon</taxon>
    </lineage>
</organism>
<evidence type="ECO:0000313" key="3">
    <source>
        <dbReference type="Proteomes" id="UP000822688"/>
    </source>
</evidence>
<accession>A0A8T0I8U5</accession>
<dbReference type="AlphaFoldDB" id="A0A8T0I8U5"/>
<reference evidence="2" key="1">
    <citation type="submission" date="2020-06" db="EMBL/GenBank/DDBJ databases">
        <title>WGS assembly of Ceratodon purpureus strain R40.</title>
        <authorList>
            <person name="Carey S.B."/>
            <person name="Jenkins J."/>
            <person name="Shu S."/>
            <person name="Lovell J.T."/>
            <person name="Sreedasyam A."/>
            <person name="Maumus F."/>
            <person name="Tiley G.P."/>
            <person name="Fernandez-Pozo N."/>
            <person name="Barry K."/>
            <person name="Chen C."/>
            <person name="Wang M."/>
            <person name="Lipzen A."/>
            <person name="Daum C."/>
            <person name="Saski C.A."/>
            <person name="Payton A.C."/>
            <person name="Mcbreen J.C."/>
            <person name="Conrad R.E."/>
            <person name="Kollar L.M."/>
            <person name="Olsson S."/>
            <person name="Huttunen S."/>
            <person name="Landis J.B."/>
            <person name="Wickett N.J."/>
            <person name="Johnson M.G."/>
            <person name="Rensing S.A."/>
            <person name="Grimwood J."/>
            <person name="Schmutz J."/>
            <person name="Mcdaniel S.F."/>
        </authorList>
    </citation>
    <scope>NUCLEOTIDE SEQUENCE</scope>
    <source>
        <strain evidence="2">R40</strain>
    </source>
</reference>
<dbReference type="Proteomes" id="UP000822688">
    <property type="component" value="Chromosome 4"/>
</dbReference>
<sequence length="103" mass="11543">MPPAFTTHTSQTTAIPMLFQCESTDQSSNARYGRLRLQLFIQFTPALNCTARCNYVVLPTPLRQGIIGNAHQLICSNMCNAKTAPIHLPRTPYHVVMHFTTPK</sequence>
<comment type="caution">
    <text evidence="2">The sequence shown here is derived from an EMBL/GenBank/DDBJ whole genome shotgun (WGS) entry which is preliminary data.</text>
</comment>
<dbReference type="EMBL" id="CM026424">
    <property type="protein sequence ID" value="KAG0580119.1"/>
    <property type="molecule type" value="Genomic_DNA"/>
</dbReference>
<evidence type="ECO:0000313" key="1">
    <source>
        <dbReference type="EMBL" id="KAG0580119.1"/>
    </source>
</evidence>